<name>A0A8J2PEN3_9HEXA</name>
<proteinExistence type="predicted"/>
<evidence type="ECO:0008006" key="4">
    <source>
        <dbReference type="Google" id="ProtNLM"/>
    </source>
</evidence>
<feature type="compositionally biased region" description="Basic and acidic residues" evidence="1">
    <location>
        <begin position="136"/>
        <end position="158"/>
    </location>
</feature>
<dbReference type="EMBL" id="CAJVCH010539711">
    <property type="protein sequence ID" value="CAG7826422.1"/>
    <property type="molecule type" value="Genomic_DNA"/>
</dbReference>
<feature type="non-terminal residue" evidence="2">
    <location>
        <position position="213"/>
    </location>
</feature>
<organism evidence="2 3">
    <name type="scientific">Allacma fusca</name>
    <dbReference type="NCBI Taxonomy" id="39272"/>
    <lineage>
        <taxon>Eukaryota</taxon>
        <taxon>Metazoa</taxon>
        <taxon>Ecdysozoa</taxon>
        <taxon>Arthropoda</taxon>
        <taxon>Hexapoda</taxon>
        <taxon>Collembola</taxon>
        <taxon>Symphypleona</taxon>
        <taxon>Sminthuridae</taxon>
        <taxon>Allacma</taxon>
    </lineage>
</organism>
<evidence type="ECO:0000256" key="1">
    <source>
        <dbReference type="SAM" id="MobiDB-lite"/>
    </source>
</evidence>
<accession>A0A8J2PEN3</accession>
<keyword evidence="3" id="KW-1185">Reference proteome</keyword>
<evidence type="ECO:0000313" key="2">
    <source>
        <dbReference type="EMBL" id="CAG7826422.1"/>
    </source>
</evidence>
<comment type="caution">
    <text evidence="2">The sequence shown here is derived from an EMBL/GenBank/DDBJ whole genome shotgun (WGS) entry which is preliminary data.</text>
</comment>
<feature type="region of interest" description="Disordered" evidence="1">
    <location>
        <begin position="105"/>
        <end position="158"/>
    </location>
</feature>
<dbReference type="AlphaFoldDB" id="A0A8J2PEN3"/>
<protein>
    <recommendedName>
        <fullName evidence="4">BZIP domain-containing protein</fullName>
    </recommendedName>
</protein>
<reference evidence="2" key="1">
    <citation type="submission" date="2021-06" db="EMBL/GenBank/DDBJ databases">
        <authorList>
            <person name="Hodson N. C."/>
            <person name="Mongue J. A."/>
            <person name="Jaron S. K."/>
        </authorList>
    </citation>
    <scope>NUCLEOTIDE SEQUENCE</scope>
</reference>
<evidence type="ECO:0000313" key="3">
    <source>
        <dbReference type="Proteomes" id="UP000708208"/>
    </source>
</evidence>
<gene>
    <name evidence="2" type="ORF">AFUS01_LOCUS36475</name>
</gene>
<dbReference type="Proteomes" id="UP000708208">
    <property type="component" value="Unassembled WGS sequence"/>
</dbReference>
<sequence length="213" mass="24416">MDTQDAGFSEFGNLAAISGDPFHDENFTLISEPPLGNVHNTSNNTGGNQVQEQDNVEINQNQDESFYETEETSENNFFSQVREFGNQVELDSFERGIDHPSLGEASVALQGRRSASRRTPNGRITKKRRSRILTPGKKEAERRRSHENREKKKDYTKKLEEDLENARLEYANLKKETDAILATAAADKEISELIQNWQRDENQNFQAEIRRLQ</sequence>